<evidence type="ECO:0000256" key="1">
    <source>
        <dbReference type="SAM" id="MobiDB-lite"/>
    </source>
</evidence>
<dbReference type="Pfam" id="PF14742">
    <property type="entry name" value="GDE_N_bis"/>
    <property type="match status" value="1"/>
</dbReference>
<dbReference type="InterPro" id="IPR012341">
    <property type="entry name" value="6hp_glycosidase-like_sf"/>
</dbReference>
<evidence type="ECO:0000259" key="2">
    <source>
        <dbReference type="Pfam" id="PF14742"/>
    </source>
</evidence>
<protein>
    <submittedName>
        <fullName evidence="4">Glycogen debranching N-terminal domain-containing protein</fullName>
    </submittedName>
</protein>
<feature type="region of interest" description="Disordered" evidence="1">
    <location>
        <begin position="1"/>
        <end position="20"/>
    </location>
</feature>
<evidence type="ECO:0000313" key="5">
    <source>
        <dbReference type="Proteomes" id="UP001501742"/>
    </source>
</evidence>
<evidence type="ECO:0000259" key="3">
    <source>
        <dbReference type="Pfam" id="PF22422"/>
    </source>
</evidence>
<dbReference type="Proteomes" id="UP001501742">
    <property type="component" value="Unassembled WGS sequence"/>
</dbReference>
<sequence>MTLVNPPAPAPTTPSSAPKQPLLHDALVTLTAPTHVWAAPDGSIGSFPVQGYWTGDQRIVSAIRTTVAGTDVEHIATARRDGAHTRCTALLRGLDAPGADPDTRLDHDRSTRTDGIDEQYTVTTRQTSPVDVTLTIRITTDATGMDAIKSGAAPTGAQPDTTPTGATWCSDLTTVTLTAPGAVITIDATDVVVTWTDTATAGRPAVFRYTVTSTTDDTVVEGVTAARPWTTPTGVADHRLQAWLEQASTDLDNLRMRLTGGQDEFLAAGAPWFFTLFGRDSIWAARFLLPVTTELAASTLRVLASLQGTKVDPVTAEQPGKIMHEIRSESLAIDNDELTLSPLYYGTIDATPLWICLLHDAWRAGMPEEEVRALVPALEQALAWMRDYGDSDGDGFLEYVDESGRGLANQGWKDSGDSVQWHDGSLADGPIALCEVQAYAYEAAVHGADILDALDRDGGDAWRSWAATLQTKFRDQFWLADSISAYPAIALDVHKRPVDTVTSNIGHLVGTGLLSADEERTIADRLVAPDMASGFGLRTLSTTAGGFWPLSYHGGSVWTHDTAIAIDGLTRAGLTDQARTLAEGLLRAAVTFDYRMPELHSGDDAADVIAPVPYPAACRPQAWSAASAFPVWVALR</sequence>
<proteinExistence type="predicted"/>
<gene>
    <name evidence="4" type="ORF">GCM10009627_23580</name>
</gene>
<comment type="caution">
    <text evidence="4">The sequence shown here is derived from an EMBL/GenBank/DDBJ whole genome shotgun (WGS) entry which is preliminary data.</text>
</comment>
<name>A0ABN1ZFV4_9MICO</name>
<dbReference type="RefSeq" id="WP_204607167.1">
    <property type="nucleotide sequence ID" value="NZ_BAAAJX010000012.1"/>
</dbReference>
<feature type="domain" description="Putative glycogen debranching enzyme N-terminal" evidence="2">
    <location>
        <begin position="33"/>
        <end position="211"/>
    </location>
</feature>
<reference evidence="4 5" key="1">
    <citation type="journal article" date="2019" name="Int. J. Syst. Evol. Microbiol.">
        <title>The Global Catalogue of Microorganisms (GCM) 10K type strain sequencing project: providing services to taxonomists for standard genome sequencing and annotation.</title>
        <authorList>
            <consortium name="The Broad Institute Genomics Platform"/>
            <consortium name="The Broad Institute Genome Sequencing Center for Infectious Disease"/>
            <person name="Wu L."/>
            <person name="Ma J."/>
        </authorList>
    </citation>
    <scope>NUCLEOTIDE SEQUENCE [LARGE SCALE GENOMIC DNA]</scope>
    <source>
        <strain evidence="4 5">JCM 12140</strain>
    </source>
</reference>
<dbReference type="InterPro" id="IPR008928">
    <property type="entry name" value="6-hairpin_glycosidase_sf"/>
</dbReference>
<evidence type="ECO:0000313" key="4">
    <source>
        <dbReference type="EMBL" id="GAA1494012.1"/>
    </source>
</evidence>
<dbReference type="Pfam" id="PF22422">
    <property type="entry name" value="MGH1-like_GH"/>
    <property type="match status" value="1"/>
</dbReference>
<dbReference type="SUPFAM" id="SSF48208">
    <property type="entry name" value="Six-hairpin glycosidases"/>
    <property type="match status" value="1"/>
</dbReference>
<dbReference type="EMBL" id="BAAAJX010000012">
    <property type="protein sequence ID" value="GAA1494012.1"/>
    <property type="molecule type" value="Genomic_DNA"/>
</dbReference>
<accession>A0ABN1ZFV4</accession>
<feature type="domain" description="Mannosylglycerate hydrolase MGH1-like glycoside hydrolase" evidence="3">
    <location>
        <begin position="358"/>
        <end position="589"/>
    </location>
</feature>
<organism evidence="4 5">
    <name type="scientific">Curtobacterium herbarum</name>
    <dbReference type="NCBI Taxonomy" id="150122"/>
    <lineage>
        <taxon>Bacteria</taxon>
        <taxon>Bacillati</taxon>
        <taxon>Actinomycetota</taxon>
        <taxon>Actinomycetes</taxon>
        <taxon>Micrococcales</taxon>
        <taxon>Microbacteriaceae</taxon>
        <taxon>Curtobacterium</taxon>
    </lineage>
</organism>
<dbReference type="Gene3D" id="1.50.10.10">
    <property type="match status" value="1"/>
</dbReference>
<dbReference type="InterPro" id="IPR054491">
    <property type="entry name" value="MGH1-like_GH"/>
</dbReference>
<feature type="compositionally biased region" description="Pro residues" evidence="1">
    <location>
        <begin position="1"/>
        <end position="12"/>
    </location>
</feature>
<keyword evidence="5" id="KW-1185">Reference proteome</keyword>
<dbReference type="InterPro" id="IPR032856">
    <property type="entry name" value="GDE_N_bis"/>
</dbReference>